<dbReference type="EMBL" id="KI913979">
    <property type="protein sequence ID" value="ETV95878.1"/>
    <property type="molecule type" value="Genomic_DNA"/>
</dbReference>
<protein>
    <submittedName>
        <fullName evidence="2">Uncharacterized protein</fullName>
    </submittedName>
</protein>
<dbReference type="OrthoDB" id="10290437at2759"/>
<evidence type="ECO:0000313" key="2">
    <source>
        <dbReference type="EMBL" id="ETV95878.1"/>
    </source>
</evidence>
<dbReference type="GeneID" id="20087966"/>
<dbReference type="AlphaFoldDB" id="A0A024TPE9"/>
<organism evidence="2">
    <name type="scientific">Aphanomyces invadans</name>
    <dbReference type="NCBI Taxonomy" id="157072"/>
    <lineage>
        <taxon>Eukaryota</taxon>
        <taxon>Sar</taxon>
        <taxon>Stramenopiles</taxon>
        <taxon>Oomycota</taxon>
        <taxon>Saprolegniomycetes</taxon>
        <taxon>Saprolegniales</taxon>
        <taxon>Verrucalvaceae</taxon>
        <taxon>Aphanomyces</taxon>
    </lineage>
</organism>
<gene>
    <name evidence="2" type="ORF">H310_10916</name>
</gene>
<dbReference type="RefSeq" id="XP_008875629.1">
    <property type="nucleotide sequence ID" value="XM_008877407.1"/>
</dbReference>
<reference evidence="2" key="1">
    <citation type="submission" date="2013-12" db="EMBL/GenBank/DDBJ databases">
        <title>The Genome Sequence of Aphanomyces invadans NJM9701.</title>
        <authorList>
            <consortium name="The Broad Institute Genomics Platform"/>
            <person name="Russ C."/>
            <person name="Tyler B."/>
            <person name="van West P."/>
            <person name="Dieguez-Uribeondo J."/>
            <person name="Young S.K."/>
            <person name="Zeng Q."/>
            <person name="Gargeya S."/>
            <person name="Fitzgerald M."/>
            <person name="Abouelleil A."/>
            <person name="Alvarado L."/>
            <person name="Chapman S.B."/>
            <person name="Gainer-Dewar J."/>
            <person name="Goldberg J."/>
            <person name="Griggs A."/>
            <person name="Gujja S."/>
            <person name="Hansen M."/>
            <person name="Howarth C."/>
            <person name="Imamovic A."/>
            <person name="Ireland A."/>
            <person name="Larimer J."/>
            <person name="McCowan C."/>
            <person name="Murphy C."/>
            <person name="Pearson M."/>
            <person name="Poon T.W."/>
            <person name="Priest M."/>
            <person name="Roberts A."/>
            <person name="Saif S."/>
            <person name="Shea T."/>
            <person name="Sykes S."/>
            <person name="Wortman J."/>
            <person name="Nusbaum C."/>
            <person name="Birren B."/>
        </authorList>
    </citation>
    <scope>NUCLEOTIDE SEQUENCE [LARGE SCALE GENOMIC DNA]</scope>
    <source>
        <strain evidence="2">NJM9701</strain>
    </source>
</reference>
<name>A0A024TPE9_9STRA</name>
<feature type="region of interest" description="Disordered" evidence="1">
    <location>
        <begin position="1"/>
        <end position="21"/>
    </location>
</feature>
<accession>A0A024TPE9</accession>
<feature type="compositionally biased region" description="Polar residues" evidence="1">
    <location>
        <begin position="1"/>
        <end position="10"/>
    </location>
</feature>
<sequence length="243" mass="25907">MTASVADKTNSTSSDSSSGLEPVRGDICMAIVRLPDMLNADDDTAAALDDLGSTLARLERKCAAACSSLVIESSFHDLHAEFADVTATWTSVMPTAAGSPGEPNDDDYDAWLEQIESLLGSLAASCTEPEALDAIRPDFADAIALTFFDLARLCEQVGLVVPAFPATDDKIDIPLPCHGGMVQAATITPRKVVPRRYPDDTDDSLSSDSDDEVAWCSDMLPQGKRSSPRALRTLFTNMAMTSK</sequence>
<dbReference type="VEuPathDB" id="FungiDB:H310_10916"/>
<proteinExistence type="predicted"/>
<evidence type="ECO:0000256" key="1">
    <source>
        <dbReference type="SAM" id="MobiDB-lite"/>
    </source>
</evidence>